<dbReference type="Proteomes" id="UP000554482">
    <property type="component" value="Unassembled WGS sequence"/>
</dbReference>
<comment type="caution">
    <text evidence="2">The sequence shown here is derived from an EMBL/GenBank/DDBJ whole genome shotgun (WGS) entry which is preliminary data.</text>
</comment>
<accession>A0A7J6WRJ5</accession>
<keyword evidence="3" id="KW-1185">Reference proteome</keyword>
<feature type="compositionally biased region" description="Basic residues" evidence="1">
    <location>
        <begin position="27"/>
        <end position="36"/>
    </location>
</feature>
<feature type="compositionally biased region" description="Low complexity" evidence="1">
    <location>
        <begin position="108"/>
        <end position="119"/>
    </location>
</feature>
<name>A0A7J6WRJ5_THATH</name>
<gene>
    <name evidence="2" type="ORF">FRX31_010419</name>
</gene>
<sequence>METSAAISRREYLKKYGLNDAEDEKKKNKKKKKGKKPQTASSMSGVLVVDEDPVWQKPVKIHEEDDDDDGSEEEKPQVEEDIEVKRMKRMEKIRARNHGVSEDGSGWVVVSDVAANASDGSRRNDSPDISPPRHTRSDSPDISPPRRTRNDSPDISPPQHNHPSSQNVDLDDISPPRRNRPSLRNVDAMDEDISPPRRNRPDSHLAENLSPPRRNRPSSQNINSLAEDISPTQRSRFHSKKPDDLGADISPTRRNRPHLSDLSPPRKRKSSSKEEGKTGLLTAQEVKIEIERKRKEELDRYKALDPSVSGRGAEPVYRDKEGKRISKDEMLKSKKGEEKPKINISNFRGDYCIGNYNYLFLMVSST</sequence>
<feature type="region of interest" description="Disordered" evidence="1">
    <location>
        <begin position="306"/>
        <end position="337"/>
    </location>
</feature>
<evidence type="ECO:0000313" key="2">
    <source>
        <dbReference type="EMBL" id="KAF5199994.1"/>
    </source>
</evidence>
<evidence type="ECO:0000313" key="3">
    <source>
        <dbReference type="Proteomes" id="UP000554482"/>
    </source>
</evidence>
<proteinExistence type="predicted"/>
<feature type="compositionally biased region" description="Polar residues" evidence="1">
    <location>
        <begin position="217"/>
        <end position="234"/>
    </location>
</feature>
<dbReference type="AlphaFoldDB" id="A0A7J6WRJ5"/>
<dbReference type="GO" id="GO:0070274">
    <property type="term" value="C:RES complex"/>
    <property type="evidence" value="ECO:0007669"/>
    <property type="project" value="TreeGrafter"/>
</dbReference>
<feature type="compositionally biased region" description="Basic residues" evidence="1">
    <location>
        <begin position="86"/>
        <end position="97"/>
    </location>
</feature>
<dbReference type="GO" id="GO:0005684">
    <property type="term" value="C:U2-type spliceosomal complex"/>
    <property type="evidence" value="ECO:0007669"/>
    <property type="project" value="TreeGrafter"/>
</dbReference>
<dbReference type="PANTHER" id="PTHR31809:SF0">
    <property type="entry name" value="BUD13 HOMOLOG"/>
    <property type="match status" value="1"/>
</dbReference>
<dbReference type="InterPro" id="IPR051112">
    <property type="entry name" value="CWC26_splicing_factor"/>
</dbReference>
<feature type="compositionally biased region" description="Polar residues" evidence="1">
    <location>
        <begin position="158"/>
        <end position="168"/>
    </location>
</feature>
<dbReference type="GO" id="GO:0000398">
    <property type="term" value="P:mRNA splicing, via spliceosome"/>
    <property type="evidence" value="ECO:0007669"/>
    <property type="project" value="TreeGrafter"/>
</dbReference>
<dbReference type="GO" id="GO:0003723">
    <property type="term" value="F:RNA binding"/>
    <property type="evidence" value="ECO:0007669"/>
    <property type="project" value="TreeGrafter"/>
</dbReference>
<reference evidence="2 3" key="1">
    <citation type="submission" date="2020-06" db="EMBL/GenBank/DDBJ databases">
        <title>Transcriptomic and genomic resources for Thalictrum thalictroides and T. hernandezii: Facilitating candidate gene discovery in an emerging model plant lineage.</title>
        <authorList>
            <person name="Arias T."/>
            <person name="Riano-Pachon D.M."/>
            <person name="Di Stilio V.S."/>
        </authorList>
    </citation>
    <scope>NUCLEOTIDE SEQUENCE [LARGE SCALE GENOMIC DNA]</scope>
    <source>
        <strain evidence="3">cv. WT478/WT964</strain>
        <tissue evidence="2">Leaves</tissue>
    </source>
</reference>
<evidence type="ECO:0000256" key="1">
    <source>
        <dbReference type="SAM" id="MobiDB-lite"/>
    </source>
</evidence>
<dbReference type="EMBL" id="JABWDY010011199">
    <property type="protein sequence ID" value="KAF5199994.1"/>
    <property type="molecule type" value="Genomic_DNA"/>
</dbReference>
<protein>
    <submittedName>
        <fullName evidence="2">Bud13</fullName>
    </submittedName>
</protein>
<dbReference type="OrthoDB" id="6022at2759"/>
<organism evidence="2 3">
    <name type="scientific">Thalictrum thalictroides</name>
    <name type="common">Rue-anemone</name>
    <name type="synonym">Anemone thalictroides</name>
    <dbReference type="NCBI Taxonomy" id="46969"/>
    <lineage>
        <taxon>Eukaryota</taxon>
        <taxon>Viridiplantae</taxon>
        <taxon>Streptophyta</taxon>
        <taxon>Embryophyta</taxon>
        <taxon>Tracheophyta</taxon>
        <taxon>Spermatophyta</taxon>
        <taxon>Magnoliopsida</taxon>
        <taxon>Ranunculales</taxon>
        <taxon>Ranunculaceae</taxon>
        <taxon>Thalictroideae</taxon>
        <taxon>Thalictrum</taxon>
    </lineage>
</organism>
<feature type="compositionally biased region" description="Basic and acidic residues" evidence="1">
    <location>
        <begin position="316"/>
        <end position="337"/>
    </location>
</feature>
<dbReference type="PANTHER" id="PTHR31809">
    <property type="entry name" value="BUD13 HOMOLOG"/>
    <property type="match status" value="1"/>
</dbReference>
<feature type="region of interest" description="Disordered" evidence="1">
    <location>
        <begin position="1"/>
        <end position="282"/>
    </location>
</feature>